<dbReference type="InterPro" id="IPR011059">
    <property type="entry name" value="Metal-dep_hydrolase_composite"/>
</dbReference>
<keyword evidence="4 8" id="KW-0378">Hydrolase</keyword>
<dbReference type="OMA" id="CVHMNDS"/>
<dbReference type="InterPro" id="IPR006680">
    <property type="entry name" value="Amidohydro-rel"/>
</dbReference>
<evidence type="ECO:0000256" key="3">
    <source>
        <dbReference type="ARBA" id="ARBA00022723"/>
    </source>
</evidence>
<dbReference type="Gene3D" id="3.20.20.140">
    <property type="entry name" value="Metal-dependent hydrolases"/>
    <property type="match status" value="1"/>
</dbReference>
<dbReference type="EMBL" id="HE612870">
    <property type="protein sequence ID" value="CCE66157.1"/>
    <property type="molecule type" value="Genomic_DNA"/>
</dbReference>
<dbReference type="GO" id="GO:0006147">
    <property type="term" value="P:guanine catabolic process"/>
    <property type="evidence" value="ECO:0007669"/>
    <property type="project" value="UniProtKB-UniRule"/>
</dbReference>
<dbReference type="SUPFAM" id="SSF51338">
    <property type="entry name" value="Composite domain of metallo-dependent hydrolases"/>
    <property type="match status" value="1"/>
</dbReference>
<keyword evidence="5 8" id="KW-0862">Zinc</keyword>
<dbReference type="FunFam" id="3.20.20.140:FF:000022">
    <property type="entry name" value="Guanine deaminase"/>
    <property type="match status" value="1"/>
</dbReference>
<reference evidence="10 11" key="1">
    <citation type="journal article" date="2011" name="Proc. Natl. Acad. Sci. U.S.A.">
        <title>Evolutionary erosion of yeast sex chromosomes by mating-type switching accidents.</title>
        <authorList>
            <person name="Gordon J.L."/>
            <person name="Armisen D."/>
            <person name="Proux-Wera E."/>
            <person name="Oheigeartaigh S.S."/>
            <person name="Byrne K.P."/>
            <person name="Wolfe K.H."/>
        </authorList>
    </citation>
    <scope>NUCLEOTIDE SEQUENCE [LARGE SCALE GENOMIC DNA]</scope>
    <source>
        <strain evidence="11">ATCC 24235 / CBS 4417 / NBRC 1672 / NRRL Y-8282 / UCD 70-5</strain>
    </source>
</reference>
<dbReference type="GeneID" id="11530621"/>
<evidence type="ECO:0000256" key="8">
    <source>
        <dbReference type="RuleBase" id="RU366009"/>
    </source>
</evidence>
<feature type="domain" description="Amidohydrolase-related" evidence="9">
    <location>
        <begin position="127"/>
        <end position="513"/>
    </location>
</feature>
<comment type="similarity">
    <text evidence="2 8">Belongs to the metallo-dependent hydrolases superfamily. ATZ/TRZ family.</text>
</comment>
<dbReference type="PANTHER" id="PTHR11271">
    <property type="entry name" value="GUANINE DEAMINASE"/>
    <property type="match status" value="1"/>
</dbReference>
<organism evidence="10 11">
    <name type="scientific">Tetrapisispora phaffii (strain ATCC 24235 / CBS 4417 / NBRC 1672 / NRRL Y-8282 / UCD 70-5)</name>
    <name type="common">Yeast</name>
    <name type="synonym">Fabospora phaffii</name>
    <dbReference type="NCBI Taxonomy" id="1071381"/>
    <lineage>
        <taxon>Eukaryota</taxon>
        <taxon>Fungi</taxon>
        <taxon>Dikarya</taxon>
        <taxon>Ascomycota</taxon>
        <taxon>Saccharomycotina</taxon>
        <taxon>Saccharomycetes</taxon>
        <taxon>Saccharomycetales</taxon>
        <taxon>Saccharomycetaceae</taxon>
        <taxon>Tetrapisispora</taxon>
    </lineage>
</organism>
<dbReference type="NCBIfam" id="TIGR02967">
    <property type="entry name" value="guan_deamin"/>
    <property type="match status" value="1"/>
</dbReference>
<evidence type="ECO:0000256" key="6">
    <source>
        <dbReference type="ARBA" id="ARBA00051148"/>
    </source>
</evidence>
<dbReference type="Proteomes" id="UP000005666">
    <property type="component" value="Chromosome 15"/>
</dbReference>
<comment type="pathway">
    <text evidence="1 8">Purine metabolism; guanine degradation; xanthine from guanine: step 1/1.</text>
</comment>
<dbReference type="GO" id="GO:0008270">
    <property type="term" value="F:zinc ion binding"/>
    <property type="evidence" value="ECO:0007669"/>
    <property type="project" value="UniProtKB-UniRule"/>
</dbReference>
<dbReference type="PANTHER" id="PTHR11271:SF6">
    <property type="entry name" value="GUANINE DEAMINASE"/>
    <property type="match status" value="1"/>
</dbReference>
<evidence type="ECO:0000256" key="2">
    <source>
        <dbReference type="ARBA" id="ARBA00006745"/>
    </source>
</evidence>
<keyword evidence="11" id="KW-1185">Reference proteome</keyword>
<evidence type="ECO:0000313" key="10">
    <source>
        <dbReference type="EMBL" id="CCE66157.1"/>
    </source>
</evidence>
<dbReference type="eggNOG" id="KOG3968">
    <property type="taxonomic scope" value="Eukaryota"/>
</dbReference>
<dbReference type="GO" id="GO:0005829">
    <property type="term" value="C:cytosol"/>
    <property type="evidence" value="ECO:0007669"/>
    <property type="project" value="TreeGrafter"/>
</dbReference>
<comment type="function">
    <text evidence="7 8">Catalyzes the hydrolytic deamination of guanine, producing xanthine and ammonia.</text>
</comment>
<dbReference type="InterPro" id="IPR032466">
    <property type="entry name" value="Metal_Hydrolase"/>
</dbReference>
<dbReference type="KEGG" id="tpf:TPHA_0O01900"/>
<evidence type="ECO:0000259" key="9">
    <source>
        <dbReference type="Pfam" id="PF01979"/>
    </source>
</evidence>
<protein>
    <recommendedName>
        <fullName evidence="8">Guanine deaminase</fullName>
        <shortName evidence="8">Guanase</shortName>
        <ecNumber evidence="8">3.5.4.3</ecNumber>
    </recommendedName>
    <alternativeName>
        <fullName evidence="8">Guanine aminohydrolase</fullName>
    </alternativeName>
</protein>
<evidence type="ECO:0000256" key="4">
    <source>
        <dbReference type="ARBA" id="ARBA00022801"/>
    </source>
</evidence>
<dbReference type="Gene3D" id="2.30.40.10">
    <property type="entry name" value="Urease, subunit C, domain 1"/>
    <property type="match status" value="1"/>
</dbReference>
<proteinExistence type="inferred from homology"/>
<comment type="cofactor">
    <cofactor evidence="8">
        <name>Zn(2+)</name>
        <dbReference type="ChEBI" id="CHEBI:29105"/>
    </cofactor>
    <text evidence="8">Binds 1 zinc ion per subunit.</text>
</comment>
<dbReference type="AlphaFoldDB" id="G8C1X9"/>
<dbReference type="EC" id="3.5.4.3" evidence="8"/>
<dbReference type="OrthoDB" id="194468at2759"/>
<dbReference type="InterPro" id="IPR051607">
    <property type="entry name" value="Metallo-dep_hydrolases"/>
</dbReference>
<name>G8C1X9_TETPH</name>
<accession>G8C1X9</accession>
<evidence type="ECO:0000313" key="11">
    <source>
        <dbReference type="Proteomes" id="UP000005666"/>
    </source>
</evidence>
<dbReference type="InterPro" id="IPR014311">
    <property type="entry name" value="Guanine_deaminase"/>
</dbReference>
<evidence type="ECO:0000256" key="7">
    <source>
        <dbReference type="ARBA" id="ARBA00056079"/>
    </source>
</evidence>
<gene>
    <name evidence="10" type="primary">TPHA0O01900</name>
    <name evidence="10" type="ordered locus">TPHA_0O01900</name>
</gene>
<dbReference type="SUPFAM" id="SSF51556">
    <property type="entry name" value="Metallo-dependent hydrolases"/>
    <property type="match status" value="1"/>
</dbReference>
<keyword evidence="3 8" id="KW-0479">Metal-binding</keyword>
<dbReference type="STRING" id="1071381.G8C1X9"/>
<dbReference type="Pfam" id="PF01979">
    <property type="entry name" value="Amidohydro_1"/>
    <property type="match status" value="1"/>
</dbReference>
<dbReference type="RefSeq" id="XP_003688591.1">
    <property type="nucleotide sequence ID" value="XM_003688543.1"/>
</dbReference>
<sequence>MGCIQKYSSFKVIIFLIQDLNIIFKGNLHMVQPLFTESAKNTYSNDDNLREEKFRVFYGTFVDTPVLGEFRIRYQTSVGVESRSGTILFINENSSDPMGDVSRFDPTIEESNVEVIELKSHFTSFFFPGFIDTHIHASQYPNTGIFGKSTLLDWLIKYTFPLEQSLENDDISKDVYTKIVKRTLSHGTTTACYYTTIHASSAKIMAQICSKLGQRAMIGKVCMDLNSPDFYTEKNVNDSLKSTLDVVDYIFNEIKKPIILPVLTPRFAPSCSRELMLGLSKIASSYPDGLHIQTHLSENIKEINWAKELFPECKSYTEIYNKYGMLSNKTILAHCIHLDDDEIKLIKENKSGISHCPISNSSLTSGECKVRELLNENIKIGLGTDVSAGYSTSILDNARQAHLVSRHLAMKYDNREKRDSVKLSVEDVLYLATLGGAKVLELDDKIGTFDIGKHFDTQLIDLNVKGSPVDVFDWQIPDINNGNENDIFTLKELLYKWFFNSDDRNVAKVWVDGLEVISK</sequence>
<dbReference type="UniPathway" id="UPA00603">
    <property type="reaction ID" value="UER00660"/>
</dbReference>
<evidence type="ECO:0000256" key="5">
    <source>
        <dbReference type="ARBA" id="ARBA00022833"/>
    </source>
</evidence>
<comment type="catalytic activity">
    <reaction evidence="6 8">
        <text>guanine + H2O + H(+) = xanthine + NH4(+)</text>
        <dbReference type="Rhea" id="RHEA:14665"/>
        <dbReference type="ChEBI" id="CHEBI:15377"/>
        <dbReference type="ChEBI" id="CHEBI:15378"/>
        <dbReference type="ChEBI" id="CHEBI:16235"/>
        <dbReference type="ChEBI" id="CHEBI:17712"/>
        <dbReference type="ChEBI" id="CHEBI:28938"/>
        <dbReference type="EC" id="3.5.4.3"/>
    </reaction>
</comment>
<dbReference type="GO" id="GO:0008892">
    <property type="term" value="F:guanine deaminase activity"/>
    <property type="evidence" value="ECO:0007669"/>
    <property type="project" value="UniProtKB-UniRule"/>
</dbReference>
<evidence type="ECO:0000256" key="1">
    <source>
        <dbReference type="ARBA" id="ARBA00004984"/>
    </source>
</evidence>
<dbReference type="HOGENOM" id="CLU_012358_0_0_1"/>